<dbReference type="CDD" id="cd09274">
    <property type="entry name" value="RNase_HI_RT_Ty3"/>
    <property type="match status" value="1"/>
</dbReference>
<dbReference type="InterPro" id="IPR043502">
    <property type="entry name" value="DNA/RNA_pol_sf"/>
</dbReference>
<evidence type="ECO:0000256" key="6">
    <source>
        <dbReference type="ARBA" id="ARBA00022918"/>
    </source>
</evidence>
<dbReference type="OrthoDB" id="3034789at2759"/>
<evidence type="ECO:0000259" key="7">
    <source>
        <dbReference type="Pfam" id="PF17917"/>
    </source>
</evidence>
<keyword evidence="1" id="KW-0808">Transferase</keyword>
<dbReference type="EMBL" id="AVOT02020861">
    <property type="protein sequence ID" value="MBW0509286.1"/>
    <property type="molecule type" value="Genomic_DNA"/>
</dbReference>
<accession>A0A9Q3DZ23</accession>
<organism evidence="8 9">
    <name type="scientific">Austropuccinia psidii MF-1</name>
    <dbReference type="NCBI Taxonomy" id="1389203"/>
    <lineage>
        <taxon>Eukaryota</taxon>
        <taxon>Fungi</taxon>
        <taxon>Dikarya</taxon>
        <taxon>Basidiomycota</taxon>
        <taxon>Pucciniomycotina</taxon>
        <taxon>Pucciniomycetes</taxon>
        <taxon>Pucciniales</taxon>
        <taxon>Sphaerophragmiaceae</taxon>
        <taxon>Austropuccinia</taxon>
    </lineage>
</organism>
<reference evidence="8" key="1">
    <citation type="submission" date="2021-03" db="EMBL/GenBank/DDBJ databases">
        <title>Draft genome sequence of rust myrtle Austropuccinia psidii MF-1, a brazilian biotype.</title>
        <authorList>
            <person name="Quecine M.C."/>
            <person name="Pachon D.M.R."/>
            <person name="Bonatelli M.L."/>
            <person name="Correr F.H."/>
            <person name="Franceschini L.M."/>
            <person name="Leite T.F."/>
            <person name="Margarido G.R.A."/>
            <person name="Almeida C.A."/>
            <person name="Ferrarezi J.A."/>
            <person name="Labate C.A."/>
        </authorList>
    </citation>
    <scope>NUCLEOTIDE SEQUENCE</scope>
    <source>
        <strain evidence="8">MF-1</strain>
    </source>
</reference>
<evidence type="ECO:0000313" key="8">
    <source>
        <dbReference type="EMBL" id="MBW0509286.1"/>
    </source>
</evidence>
<sequence>MNLPPSSYHGSLEELWDEEEELEEIETMMKVVPPAYHQYLNVLSKVKAENPPPHHDCDHHIELEGSLPPTVSSNSRGFHHCSNPSLHTIVETDSSDYALGAVLIQVSDSGNHPITFDSHKLCPAELNYEIYDKEILGIVWALKHWRAFLLSVSSCFDVITNHSSLQYFISSKILPFFQDHWAKFHSSITYCPGCLATFTDELSHWDNIYPERGRI</sequence>
<gene>
    <name evidence="8" type="ORF">O181_049001</name>
</gene>
<dbReference type="SUPFAM" id="SSF56672">
    <property type="entry name" value="DNA/RNA polymerases"/>
    <property type="match status" value="1"/>
</dbReference>
<keyword evidence="6" id="KW-0695">RNA-directed DNA polymerase</keyword>
<dbReference type="InterPro" id="IPR041373">
    <property type="entry name" value="RT_RNaseH"/>
</dbReference>
<feature type="domain" description="Reverse transcriptase RNase H-like" evidence="7">
    <location>
        <begin position="84"/>
        <end position="181"/>
    </location>
</feature>
<keyword evidence="2" id="KW-0548">Nucleotidyltransferase</keyword>
<proteinExistence type="predicted"/>
<keyword evidence="4" id="KW-0255">Endonuclease</keyword>
<keyword evidence="5" id="KW-0378">Hydrolase</keyword>
<protein>
    <recommendedName>
        <fullName evidence="7">Reverse transcriptase RNase H-like domain-containing protein</fullName>
    </recommendedName>
</protein>
<name>A0A9Q3DZ23_9BASI</name>
<dbReference type="GO" id="GO:0016787">
    <property type="term" value="F:hydrolase activity"/>
    <property type="evidence" value="ECO:0007669"/>
    <property type="project" value="UniProtKB-KW"/>
</dbReference>
<comment type="caution">
    <text evidence="8">The sequence shown here is derived from an EMBL/GenBank/DDBJ whole genome shotgun (WGS) entry which is preliminary data.</text>
</comment>
<evidence type="ECO:0000256" key="2">
    <source>
        <dbReference type="ARBA" id="ARBA00022695"/>
    </source>
</evidence>
<keyword evidence="9" id="KW-1185">Reference proteome</keyword>
<evidence type="ECO:0000313" key="9">
    <source>
        <dbReference type="Proteomes" id="UP000765509"/>
    </source>
</evidence>
<keyword evidence="3" id="KW-0540">Nuclease</keyword>
<dbReference type="AlphaFoldDB" id="A0A9Q3DZ23"/>
<evidence type="ECO:0000256" key="5">
    <source>
        <dbReference type="ARBA" id="ARBA00022801"/>
    </source>
</evidence>
<evidence type="ECO:0000256" key="3">
    <source>
        <dbReference type="ARBA" id="ARBA00022722"/>
    </source>
</evidence>
<evidence type="ECO:0000256" key="1">
    <source>
        <dbReference type="ARBA" id="ARBA00022679"/>
    </source>
</evidence>
<dbReference type="PANTHER" id="PTHR34072">
    <property type="entry name" value="ENZYMATIC POLYPROTEIN-RELATED"/>
    <property type="match status" value="1"/>
</dbReference>
<dbReference type="GO" id="GO:0004519">
    <property type="term" value="F:endonuclease activity"/>
    <property type="evidence" value="ECO:0007669"/>
    <property type="project" value="UniProtKB-KW"/>
</dbReference>
<evidence type="ECO:0000256" key="4">
    <source>
        <dbReference type="ARBA" id="ARBA00022759"/>
    </source>
</evidence>
<dbReference type="FunFam" id="3.10.20.370:FF:000001">
    <property type="entry name" value="Retrovirus-related Pol polyprotein from transposon 17.6-like protein"/>
    <property type="match status" value="1"/>
</dbReference>
<dbReference type="GO" id="GO:0003964">
    <property type="term" value="F:RNA-directed DNA polymerase activity"/>
    <property type="evidence" value="ECO:0007669"/>
    <property type="project" value="UniProtKB-KW"/>
</dbReference>
<dbReference type="Proteomes" id="UP000765509">
    <property type="component" value="Unassembled WGS sequence"/>
</dbReference>
<dbReference type="Pfam" id="PF17917">
    <property type="entry name" value="RT_RNaseH"/>
    <property type="match status" value="1"/>
</dbReference>